<dbReference type="Gene3D" id="3.40.50.11860">
    <property type="entry name" value="Diphthamide synthesis DPH1/DPH2 domain 3"/>
    <property type="match status" value="1"/>
</dbReference>
<dbReference type="InterPro" id="IPR016435">
    <property type="entry name" value="DPH1/DPH2"/>
</dbReference>
<protein>
    <recommendedName>
        <fullName evidence="4 9">2-(3-amino-3-carboxypropyl)histidine synthase subunit 2</fullName>
    </recommendedName>
</protein>
<dbReference type="GO" id="GO:0046872">
    <property type="term" value="F:metal ion binding"/>
    <property type="evidence" value="ECO:0007669"/>
    <property type="project" value="UniProtKB-KW"/>
</dbReference>
<dbReference type="GeneID" id="106673909"/>
<comment type="function">
    <text evidence="8 9">Required for the first step of diphthamide biosynthesis, a post-translational modification of histidine which occurs in elongation factor 2. DPH1 and DPH2 transfer a 3-amino-3-carboxypropyl (ACP) group from S-adenosyl-L-methionine (SAM) to a histidine residue, the reaction is assisted by a reduction system comprising DPH3 and a NADH-dependent reductase. Facilitates the reduction of the catalytic iron-sulfur cluster found in the DPH1 subunit.</text>
</comment>
<evidence type="ECO:0000256" key="7">
    <source>
        <dbReference type="ARBA" id="ARBA00023014"/>
    </source>
</evidence>
<name>A0A8I6SCC6_CIMLE</name>
<proteinExistence type="inferred from homology"/>
<keyword evidence="6 9" id="KW-0408">Iron</keyword>
<dbReference type="CTD" id="109579"/>
<dbReference type="PANTHER" id="PTHR10762:SF2">
    <property type="entry name" value="2-(3-AMINO-3-CARBOXYPROPYL)HISTIDINE SYNTHASE SUBUNIT 2"/>
    <property type="match status" value="1"/>
</dbReference>
<dbReference type="Pfam" id="PF01866">
    <property type="entry name" value="Diphthamide_syn"/>
    <property type="match status" value="1"/>
</dbReference>
<sequence length="453" mass="50429">MTSVESNGKEELRDLFELDKCVNWIKKNNYTKVCLQFPDSLLSYSVDIALYIDKETNNKTFILGDTSYGSCCVDEVASRHVQGDAIIHFGHACLTNNNSIPVLYILTKKCLNVLECIDKIKPVLENGDTLILYDSGYSHLRNEIVQSIPERFKDSVVVSELVDGSASKQFCGKNCCLHDNKDSHSSLRFSRGFCGDSFKTAVYIGCDSLVDNFVLMLKDVQFYQYKESSDLCVLNSFQAYKKISFLIEKIKDAKKVGLIVGTLSVGKYLGAISHIKKLCKRRKKRVYIISVGKPTVAKLSNFPEIDVFAILSCPETSYLDSKTCMQPIVGLLELELALNENRTWDNTFSKDFRDLVEGGADFIQLPEGEPSDDLDVSLVTNKLQGIQGCTLTSQEIAVNPNMSLRTSDFSSRPRTWDGLQLTIGDTPVVKAEKGRSGTAQGYVTEGETINNCS</sequence>
<evidence type="ECO:0000313" key="10">
    <source>
        <dbReference type="EnsemblMetazoa" id="XP_014261781.1"/>
    </source>
</evidence>
<dbReference type="FunFam" id="3.40.50.11840:FF:000002">
    <property type="entry name" value="2-(3-amino-3-carboxypropyl)histidine synthase subunit 2"/>
    <property type="match status" value="1"/>
</dbReference>
<comment type="cofactor">
    <cofactor evidence="1">
        <name>[4Fe-4S] cluster</name>
        <dbReference type="ChEBI" id="CHEBI:49883"/>
    </cofactor>
</comment>
<dbReference type="GO" id="GO:0017183">
    <property type="term" value="P:protein histidyl modification to diphthamide"/>
    <property type="evidence" value="ECO:0007669"/>
    <property type="project" value="UniProtKB-UniPathway"/>
</dbReference>
<evidence type="ECO:0000256" key="1">
    <source>
        <dbReference type="ARBA" id="ARBA00001966"/>
    </source>
</evidence>
<dbReference type="UniPathway" id="UPA00559"/>
<dbReference type="SFLD" id="SFLDG01121">
    <property type="entry name" value="Diphthamide_biosynthesis"/>
    <property type="match status" value="1"/>
</dbReference>
<keyword evidence="7 9" id="KW-0411">Iron-sulfur</keyword>
<evidence type="ECO:0000256" key="3">
    <source>
        <dbReference type="ARBA" id="ARBA00006179"/>
    </source>
</evidence>
<dbReference type="GO" id="GO:0051536">
    <property type="term" value="F:iron-sulfur cluster binding"/>
    <property type="evidence" value="ECO:0007669"/>
    <property type="project" value="UniProtKB-KW"/>
</dbReference>
<reference evidence="10" key="1">
    <citation type="submission" date="2022-01" db="UniProtKB">
        <authorList>
            <consortium name="EnsemblMetazoa"/>
        </authorList>
    </citation>
    <scope>IDENTIFICATION</scope>
</reference>
<evidence type="ECO:0000256" key="5">
    <source>
        <dbReference type="ARBA" id="ARBA00022723"/>
    </source>
</evidence>
<keyword evidence="5 9" id="KW-0479">Metal-binding</keyword>
<evidence type="ECO:0000313" key="11">
    <source>
        <dbReference type="Proteomes" id="UP000494040"/>
    </source>
</evidence>
<evidence type="ECO:0000256" key="8">
    <source>
        <dbReference type="ARBA" id="ARBA00045159"/>
    </source>
</evidence>
<dbReference type="Gene3D" id="3.40.50.11840">
    <property type="entry name" value="Diphthamide synthesis DPH1/DPH2 domain 1"/>
    <property type="match status" value="1"/>
</dbReference>
<dbReference type="InterPro" id="IPR042263">
    <property type="entry name" value="DPH1/DPH2_1"/>
</dbReference>
<organism evidence="10 11">
    <name type="scientific">Cimex lectularius</name>
    <name type="common">Bed bug</name>
    <name type="synonym">Acanthia lectularia</name>
    <dbReference type="NCBI Taxonomy" id="79782"/>
    <lineage>
        <taxon>Eukaryota</taxon>
        <taxon>Metazoa</taxon>
        <taxon>Ecdysozoa</taxon>
        <taxon>Arthropoda</taxon>
        <taxon>Hexapoda</taxon>
        <taxon>Insecta</taxon>
        <taxon>Pterygota</taxon>
        <taxon>Neoptera</taxon>
        <taxon>Paraneoptera</taxon>
        <taxon>Hemiptera</taxon>
        <taxon>Heteroptera</taxon>
        <taxon>Panheteroptera</taxon>
        <taxon>Cimicomorpha</taxon>
        <taxon>Cimicidae</taxon>
        <taxon>Cimex</taxon>
    </lineage>
</organism>
<dbReference type="InterPro" id="IPR010014">
    <property type="entry name" value="DHP2"/>
</dbReference>
<dbReference type="Proteomes" id="UP000494040">
    <property type="component" value="Unassembled WGS sequence"/>
</dbReference>
<dbReference type="InterPro" id="IPR042265">
    <property type="entry name" value="DPH1/DPH2_3"/>
</dbReference>
<dbReference type="AlphaFoldDB" id="A0A8I6SCC6"/>
<dbReference type="OrthoDB" id="19679at2759"/>
<dbReference type="NCBIfam" id="TIGR00272">
    <property type="entry name" value="DPH2"/>
    <property type="match status" value="1"/>
</dbReference>
<evidence type="ECO:0000256" key="6">
    <source>
        <dbReference type="ARBA" id="ARBA00023004"/>
    </source>
</evidence>
<evidence type="ECO:0000256" key="9">
    <source>
        <dbReference type="RuleBase" id="RU364133"/>
    </source>
</evidence>
<keyword evidence="11" id="KW-1185">Reference proteome</keyword>
<evidence type="ECO:0000256" key="4">
    <source>
        <dbReference type="ARBA" id="ARBA00021914"/>
    </source>
</evidence>
<comment type="similarity">
    <text evidence="3 9">Belongs to the DPH1/DPH2 family. DPH2 subfamily.</text>
</comment>
<dbReference type="SFLD" id="SFLDS00032">
    <property type="entry name" value="Radical_SAM_3-amino-3-carboxyp"/>
    <property type="match status" value="1"/>
</dbReference>
<dbReference type="GO" id="GO:0090560">
    <property type="term" value="F:2-(3-amino-3-carboxypropyl)histidine synthase activity"/>
    <property type="evidence" value="ECO:0007669"/>
    <property type="project" value="InterPro"/>
</dbReference>
<comment type="pathway">
    <text evidence="2 9">Protein modification; peptidyl-diphthamide biosynthesis.</text>
</comment>
<evidence type="ECO:0000256" key="2">
    <source>
        <dbReference type="ARBA" id="ARBA00005156"/>
    </source>
</evidence>
<dbReference type="PANTHER" id="PTHR10762">
    <property type="entry name" value="DIPHTHAMIDE BIOSYNTHESIS PROTEIN"/>
    <property type="match status" value="1"/>
</dbReference>
<dbReference type="FunFam" id="3.40.50.11860:FF:000001">
    <property type="entry name" value="2-(3-amino-3-carboxypropyl)histidine synthase subunit 2"/>
    <property type="match status" value="1"/>
</dbReference>
<dbReference type="OMA" id="QIWNENH"/>
<accession>A0A8I6SCC6</accession>
<dbReference type="EnsemblMetazoa" id="XM_014406295.2">
    <property type="protein sequence ID" value="XP_014261781.1"/>
    <property type="gene ID" value="LOC106673909"/>
</dbReference>
<dbReference type="RefSeq" id="XP_014261781.1">
    <property type="nucleotide sequence ID" value="XM_014406295.2"/>
</dbReference>
<dbReference type="NCBIfam" id="TIGR00322">
    <property type="entry name" value="diphth2_R"/>
    <property type="match status" value="1"/>
</dbReference>